<gene>
    <name evidence="6" type="ORF">CspeluHIS016_0211820</name>
</gene>
<evidence type="ECO:0000313" key="6">
    <source>
        <dbReference type="EMBL" id="GMK56126.1"/>
    </source>
</evidence>
<protein>
    <recommendedName>
        <fullName evidence="5">Peptidase A1 domain-containing protein</fullName>
    </recommendedName>
</protein>
<keyword evidence="3" id="KW-0645">Protease</keyword>
<evidence type="ECO:0000256" key="2">
    <source>
        <dbReference type="ARBA" id="ARBA00022750"/>
    </source>
</evidence>
<keyword evidence="2 3" id="KW-0064">Aspartyl protease</keyword>
<reference evidence="6" key="1">
    <citation type="journal article" date="2023" name="BMC Genomics">
        <title>Chromosome-level genome assemblies of Cutaneotrichosporon spp. (Trichosporonales, Basidiomycota) reveal imbalanced evolution between nucleotide sequences and chromosome synteny.</title>
        <authorList>
            <person name="Kobayashi Y."/>
            <person name="Kayamori A."/>
            <person name="Aoki K."/>
            <person name="Shiwa Y."/>
            <person name="Matsutani M."/>
            <person name="Fujita N."/>
            <person name="Sugita T."/>
            <person name="Iwasaki W."/>
            <person name="Tanaka N."/>
            <person name="Takashima M."/>
        </authorList>
    </citation>
    <scope>NUCLEOTIDE SEQUENCE</scope>
    <source>
        <strain evidence="6">HIS016</strain>
    </source>
</reference>
<evidence type="ECO:0000256" key="1">
    <source>
        <dbReference type="ARBA" id="ARBA00007447"/>
    </source>
</evidence>
<dbReference type="PRINTS" id="PR00792">
    <property type="entry name" value="PEPSIN"/>
</dbReference>
<dbReference type="InterPro" id="IPR034164">
    <property type="entry name" value="Pepsin-like_dom"/>
</dbReference>
<dbReference type="PANTHER" id="PTHR47966:SF6">
    <property type="entry name" value="PEPTIDASE A1 DOMAIN-CONTAINING PROTEIN"/>
    <property type="match status" value="1"/>
</dbReference>
<keyword evidence="4" id="KW-0732">Signal</keyword>
<sequence>MGMAGVLTLLSAAAAVSASVSLPLSPPRLPEGVNDLAVAQVEQLGVLAKYGYGKRDIGLRSWGYGYTVQVQVGTPPQAFNVMPDTGSFDFWLIGTCDNATECGSASVYHTAASSTFHPTDLAFQAGPYADGGMQRGMWGYDHVRLGQQTVNVSIGVSNETLNWRLAMDGIMGFGRGSTTIDTALWWMSAAADWTEPQFGMHLGRTPGGIGTSQTAAAGDLTLGGVNHALFTGDIEYVPLLKGSQSIHWEVSMRAVVDGFNLGAALPALIDSGTTLVIGPASYVAAFYANLPTHAVSIGGGQYVYKAAPLNTGLNFGGATYMLDDDDMCRVRGSREWYAAQGIELPEDGEWCLGGVTGQGSLKNAGNVDTGAAPMRELDHWIVGNTFMKNVYCVFRADPPAVGFAQLTPEANKKYPQTPSVGRVPVSTGVSVSGAGQRAGQRPAAWLGLVPALGLGLVPALLG</sequence>
<dbReference type="AlphaFoldDB" id="A0AAD3TSH3"/>
<dbReference type="InterPro" id="IPR001461">
    <property type="entry name" value="Aspartic_peptidase_A1"/>
</dbReference>
<dbReference type="SUPFAM" id="SSF50630">
    <property type="entry name" value="Acid proteases"/>
    <property type="match status" value="1"/>
</dbReference>
<name>A0AAD3TSH3_9TREE</name>
<dbReference type="GO" id="GO:0006508">
    <property type="term" value="P:proteolysis"/>
    <property type="evidence" value="ECO:0007669"/>
    <property type="project" value="UniProtKB-KW"/>
</dbReference>
<feature type="signal peptide" evidence="4">
    <location>
        <begin position="1"/>
        <end position="18"/>
    </location>
</feature>
<evidence type="ECO:0000256" key="3">
    <source>
        <dbReference type="RuleBase" id="RU000454"/>
    </source>
</evidence>
<dbReference type="PROSITE" id="PS00141">
    <property type="entry name" value="ASP_PROTEASE"/>
    <property type="match status" value="1"/>
</dbReference>
<dbReference type="InterPro" id="IPR001969">
    <property type="entry name" value="Aspartic_peptidase_AS"/>
</dbReference>
<dbReference type="CDD" id="cd05471">
    <property type="entry name" value="pepsin_like"/>
    <property type="match status" value="1"/>
</dbReference>
<dbReference type="GO" id="GO:0004190">
    <property type="term" value="F:aspartic-type endopeptidase activity"/>
    <property type="evidence" value="ECO:0007669"/>
    <property type="project" value="UniProtKB-KW"/>
</dbReference>
<comment type="caution">
    <text evidence="6">The sequence shown here is derived from an EMBL/GenBank/DDBJ whole genome shotgun (WGS) entry which is preliminary data.</text>
</comment>
<dbReference type="InterPro" id="IPR033121">
    <property type="entry name" value="PEPTIDASE_A1"/>
</dbReference>
<keyword evidence="7" id="KW-1185">Reference proteome</keyword>
<dbReference type="Pfam" id="PF00026">
    <property type="entry name" value="Asp"/>
    <property type="match status" value="1"/>
</dbReference>
<reference evidence="6" key="2">
    <citation type="submission" date="2023-06" db="EMBL/GenBank/DDBJ databases">
        <authorList>
            <person name="Kobayashi Y."/>
            <person name="Kayamori A."/>
            <person name="Aoki K."/>
            <person name="Shiwa Y."/>
            <person name="Fujita N."/>
            <person name="Sugita T."/>
            <person name="Iwasaki W."/>
            <person name="Tanaka N."/>
            <person name="Takashima M."/>
        </authorList>
    </citation>
    <scope>NUCLEOTIDE SEQUENCE</scope>
    <source>
        <strain evidence="6">HIS016</strain>
    </source>
</reference>
<keyword evidence="3" id="KW-0378">Hydrolase</keyword>
<evidence type="ECO:0000313" key="7">
    <source>
        <dbReference type="Proteomes" id="UP001222932"/>
    </source>
</evidence>
<feature type="chain" id="PRO_5042230550" description="Peptidase A1 domain-containing protein" evidence="4">
    <location>
        <begin position="19"/>
        <end position="462"/>
    </location>
</feature>
<dbReference type="PANTHER" id="PTHR47966">
    <property type="entry name" value="BETA-SITE APP-CLEAVING ENZYME, ISOFORM A-RELATED"/>
    <property type="match status" value="1"/>
</dbReference>
<dbReference type="InterPro" id="IPR021109">
    <property type="entry name" value="Peptidase_aspartic_dom_sf"/>
</dbReference>
<evidence type="ECO:0000259" key="5">
    <source>
        <dbReference type="PROSITE" id="PS51767"/>
    </source>
</evidence>
<dbReference type="PROSITE" id="PS51767">
    <property type="entry name" value="PEPTIDASE_A1"/>
    <property type="match status" value="1"/>
</dbReference>
<proteinExistence type="inferred from homology"/>
<comment type="similarity">
    <text evidence="1 3">Belongs to the peptidase A1 family.</text>
</comment>
<evidence type="ECO:0000256" key="4">
    <source>
        <dbReference type="SAM" id="SignalP"/>
    </source>
</evidence>
<dbReference type="Gene3D" id="2.40.70.10">
    <property type="entry name" value="Acid Proteases"/>
    <property type="match status" value="2"/>
</dbReference>
<organism evidence="6 7">
    <name type="scientific">Cutaneotrichosporon spelunceum</name>
    <dbReference type="NCBI Taxonomy" id="1672016"/>
    <lineage>
        <taxon>Eukaryota</taxon>
        <taxon>Fungi</taxon>
        <taxon>Dikarya</taxon>
        <taxon>Basidiomycota</taxon>
        <taxon>Agaricomycotina</taxon>
        <taxon>Tremellomycetes</taxon>
        <taxon>Trichosporonales</taxon>
        <taxon>Trichosporonaceae</taxon>
        <taxon>Cutaneotrichosporon</taxon>
    </lineage>
</organism>
<dbReference type="EMBL" id="BTCM01000002">
    <property type="protein sequence ID" value="GMK56126.1"/>
    <property type="molecule type" value="Genomic_DNA"/>
</dbReference>
<dbReference type="Proteomes" id="UP001222932">
    <property type="component" value="Unassembled WGS sequence"/>
</dbReference>
<accession>A0AAD3TSH3</accession>
<feature type="domain" description="Peptidase A1" evidence="5">
    <location>
        <begin position="66"/>
        <end position="404"/>
    </location>
</feature>